<keyword evidence="3" id="KW-1185">Reference proteome</keyword>
<dbReference type="STRING" id="994479.GCA_000194155_01128"/>
<sequence length="108" mass="12512">MTQNVSSGRRWRAFERCPEFGSGLGNWAWLDDRPIWTVHLIRLYNPTRSAIKRAVIRLGKQSRRPRTARREPAVTEGLVLILMSGIALGGISWTAWDIRSDLRRRKLK</sequence>
<reference evidence="2" key="1">
    <citation type="submission" date="2017-12" db="EMBL/GenBank/DDBJ databases">
        <title>Sequencing the genomes of 1000 Actinobacteria strains.</title>
        <authorList>
            <person name="Klenk H.-P."/>
        </authorList>
    </citation>
    <scope>NUCLEOTIDE SEQUENCE [LARGE SCALE GENOMIC DNA]</scope>
    <source>
        <strain evidence="2">DSM 44228</strain>
    </source>
</reference>
<evidence type="ECO:0000313" key="3">
    <source>
        <dbReference type="Proteomes" id="UP000233786"/>
    </source>
</evidence>
<keyword evidence="1" id="KW-0812">Transmembrane</keyword>
<gene>
    <name evidence="2" type="ORF">A8926_5317</name>
</gene>
<protein>
    <submittedName>
        <fullName evidence="2">Uncharacterized protein</fullName>
    </submittedName>
</protein>
<feature type="transmembrane region" description="Helical" evidence="1">
    <location>
        <begin position="73"/>
        <end position="96"/>
    </location>
</feature>
<name>A0A2N3Y376_SACSN</name>
<evidence type="ECO:0000256" key="1">
    <source>
        <dbReference type="SAM" id="Phobius"/>
    </source>
</evidence>
<dbReference type="EMBL" id="PJNB01000001">
    <property type="protein sequence ID" value="PKW17358.1"/>
    <property type="molecule type" value="Genomic_DNA"/>
</dbReference>
<keyword evidence="1" id="KW-0472">Membrane</keyword>
<organism evidence="2 3">
    <name type="scientific">Saccharopolyspora spinosa</name>
    <dbReference type="NCBI Taxonomy" id="60894"/>
    <lineage>
        <taxon>Bacteria</taxon>
        <taxon>Bacillati</taxon>
        <taxon>Actinomycetota</taxon>
        <taxon>Actinomycetes</taxon>
        <taxon>Pseudonocardiales</taxon>
        <taxon>Pseudonocardiaceae</taxon>
        <taxon>Saccharopolyspora</taxon>
    </lineage>
</organism>
<keyword evidence="1" id="KW-1133">Transmembrane helix</keyword>
<accession>A0A2N3Y376</accession>
<dbReference type="Proteomes" id="UP000233786">
    <property type="component" value="Unassembled WGS sequence"/>
</dbReference>
<comment type="caution">
    <text evidence="2">The sequence shown here is derived from an EMBL/GenBank/DDBJ whole genome shotgun (WGS) entry which is preliminary data.</text>
</comment>
<evidence type="ECO:0000313" key="2">
    <source>
        <dbReference type="EMBL" id="PKW17358.1"/>
    </source>
</evidence>
<dbReference type="AlphaFoldDB" id="A0A2N3Y376"/>
<proteinExistence type="predicted"/>